<accession>A0ABR4AN92</accession>
<evidence type="ECO:0000313" key="1">
    <source>
        <dbReference type="EMBL" id="KAL2046187.1"/>
    </source>
</evidence>
<gene>
    <name evidence="1" type="ORF">N7G274_001634</name>
</gene>
<dbReference type="EMBL" id="JBEFKJ010000004">
    <property type="protein sequence ID" value="KAL2046187.1"/>
    <property type="molecule type" value="Genomic_DNA"/>
</dbReference>
<dbReference type="Proteomes" id="UP001590950">
    <property type="component" value="Unassembled WGS sequence"/>
</dbReference>
<comment type="caution">
    <text evidence="1">The sequence shown here is derived from an EMBL/GenBank/DDBJ whole genome shotgun (WGS) entry which is preliminary data.</text>
</comment>
<organism evidence="1 2">
    <name type="scientific">Stereocaulon virgatum</name>
    <dbReference type="NCBI Taxonomy" id="373712"/>
    <lineage>
        <taxon>Eukaryota</taxon>
        <taxon>Fungi</taxon>
        <taxon>Dikarya</taxon>
        <taxon>Ascomycota</taxon>
        <taxon>Pezizomycotina</taxon>
        <taxon>Lecanoromycetes</taxon>
        <taxon>OSLEUM clade</taxon>
        <taxon>Lecanoromycetidae</taxon>
        <taxon>Lecanorales</taxon>
        <taxon>Lecanorineae</taxon>
        <taxon>Stereocaulaceae</taxon>
        <taxon>Stereocaulon</taxon>
    </lineage>
</organism>
<evidence type="ECO:0000313" key="2">
    <source>
        <dbReference type="Proteomes" id="UP001590950"/>
    </source>
</evidence>
<keyword evidence="2" id="KW-1185">Reference proteome</keyword>
<name>A0ABR4AN92_9LECA</name>
<proteinExistence type="predicted"/>
<sequence>MRVAINDVDTAATETILEELAMDGKSEDGRRVGAALVDGGVVAKVRTLLVNDWVLEVIGAILVDDKRADVIGVLDGEMV</sequence>
<reference evidence="1 2" key="1">
    <citation type="submission" date="2024-09" db="EMBL/GenBank/DDBJ databases">
        <title>Rethinking Asexuality: The Enigmatic Case of Functional Sexual Genes in Lepraria (Stereocaulaceae).</title>
        <authorList>
            <person name="Doellman M."/>
            <person name="Sun Y."/>
            <person name="Barcenas-Pena A."/>
            <person name="Lumbsch H.T."/>
            <person name="Grewe F."/>
        </authorList>
    </citation>
    <scope>NUCLEOTIDE SEQUENCE [LARGE SCALE GENOMIC DNA]</scope>
    <source>
        <strain evidence="1 2">Mercado 3170</strain>
    </source>
</reference>
<protein>
    <submittedName>
        <fullName evidence="1">Uncharacterized protein</fullName>
    </submittedName>
</protein>